<evidence type="ECO:0000313" key="3">
    <source>
        <dbReference type="Proteomes" id="UP000236161"/>
    </source>
</evidence>
<dbReference type="PANTHER" id="PTHR46407:SF21">
    <property type="entry name" value="F-BOX_KELCH-REPEAT PROTEIN SKIP20"/>
    <property type="match status" value="1"/>
</dbReference>
<dbReference type="GO" id="GO:0080037">
    <property type="term" value="P:negative regulation of cytokinin-activated signaling pathway"/>
    <property type="evidence" value="ECO:0007669"/>
    <property type="project" value="InterPro"/>
</dbReference>
<reference evidence="2 3" key="1">
    <citation type="journal article" date="2017" name="Nature">
        <title>The Apostasia genome and the evolution of orchids.</title>
        <authorList>
            <person name="Zhang G.Q."/>
            <person name="Liu K.W."/>
            <person name="Li Z."/>
            <person name="Lohaus R."/>
            <person name="Hsiao Y.Y."/>
            <person name="Niu S.C."/>
            <person name="Wang J.Y."/>
            <person name="Lin Y.C."/>
            <person name="Xu Q."/>
            <person name="Chen L.J."/>
            <person name="Yoshida K."/>
            <person name="Fujiwara S."/>
            <person name="Wang Z.W."/>
            <person name="Zhang Y.Q."/>
            <person name="Mitsuda N."/>
            <person name="Wang M."/>
            <person name="Liu G.H."/>
            <person name="Pecoraro L."/>
            <person name="Huang H.X."/>
            <person name="Xiao X.J."/>
            <person name="Lin M."/>
            <person name="Wu X.Y."/>
            <person name="Wu W.L."/>
            <person name="Chen Y.Y."/>
            <person name="Chang S.B."/>
            <person name="Sakamoto S."/>
            <person name="Ohme-Takagi M."/>
            <person name="Yagi M."/>
            <person name="Zeng S.J."/>
            <person name="Shen C.Y."/>
            <person name="Yeh C.M."/>
            <person name="Luo Y.B."/>
            <person name="Tsai W.C."/>
            <person name="Van de Peer Y."/>
            <person name="Liu Z.J."/>
        </authorList>
    </citation>
    <scope>NUCLEOTIDE SEQUENCE [LARGE SCALE GENOMIC DNA]</scope>
    <source>
        <strain evidence="3">cv. Shenzhen</strain>
        <tissue evidence="2">Stem</tissue>
    </source>
</reference>
<dbReference type="SUPFAM" id="SSF117281">
    <property type="entry name" value="Kelch motif"/>
    <property type="match status" value="1"/>
</dbReference>
<dbReference type="SMART" id="SM00256">
    <property type="entry name" value="FBOX"/>
    <property type="match status" value="1"/>
</dbReference>
<sequence length="384" mass="41323">MEVSAKESRELIPGLPEDIALDCLARVPHRFQPGIRPVCRRWRDLVTSPSFRRRREMIGAAEDLVFLIQALVGPGGDNGGANEAAGDGKEQGKIAAVADLRPPVYGLSVYCAADGSWFRICSPNPVPRFAQCAAVEGKLVVVGGWDAATLDPVAEVRILDLATGEWRRGKPMSVARSFFACAAVGGIVYVAGGHDGMKNALRTAEAYDVAADEWVDLPAMAEERDECKGVAIRGKFWAVSGYRTERQGIFDSSAEFYDPEKGDWEREDVVWSEEGGSDACFYADGEEGLWCTGRRGVREFRRGRGWREAMPSTEGMKGSACASTLSGGGVVFVMGSSSIDHAGGGSAGEGYGGWELEIRNGRWRGVETPAGFSGFPYSATVARM</sequence>
<dbReference type="PANTHER" id="PTHR46407">
    <property type="entry name" value="OS02G0208700 PROTEIN"/>
    <property type="match status" value="1"/>
</dbReference>
<dbReference type="AlphaFoldDB" id="A0A2I0B3M8"/>
<dbReference type="GO" id="GO:2000762">
    <property type="term" value="P:regulation of phenylpropanoid metabolic process"/>
    <property type="evidence" value="ECO:0007669"/>
    <property type="project" value="InterPro"/>
</dbReference>
<proteinExistence type="predicted"/>
<dbReference type="STRING" id="1088818.A0A2I0B3M8"/>
<dbReference type="CDD" id="cd22152">
    <property type="entry name" value="F-box_AtAFR-like"/>
    <property type="match status" value="1"/>
</dbReference>
<feature type="domain" description="F-box" evidence="1">
    <location>
        <begin position="15"/>
        <end position="55"/>
    </location>
</feature>
<dbReference type="Gene3D" id="2.120.10.80">
    <property type="entry name" value="Kelch-type beta propeller"/>
    <property type="match status" value="1"/>
</dbReference>
<evidence type="ECO:0000259" key="1">
    <source>
        <dbReference type="SMART" id="SM00256"/>
    </source>
</evidence>
<dbReference type="InterPro" id="IPR036047">
    <property type="entry name" value="F-box-like_dom_sf"/>
</dbReference>
<dbReference type="GO" id="GO:0005829">
    <property type="term" value="C:cytosol"/>
    <property type="evidence" value="ECO:0007669"/>
    <property type="project" value="TreeGrafter"/>
</dbReference>
<dbReference type="Pfam" id="PF01344">
    <property type="entry name" value="Kelch_1"/>
    <property type="match status" value="2"/>
</dbReference>
<gene>
    <name evidence="2" type="ORF">AXF42_Ash009283</name>
</gene>
<dbReference type="Proteomes" id="UP000236161">
    <property type="component" value="Unassembled WGS sequence"/>
</dbReference>
<dbReference type="InterPro" id="IPR006652">
    <property type="entry name" value="Kelch_1"/>
</dbReference>
<dbReference type="Gene3D" id="1.20.1280.50">
    <property type="match status" value="1"/>
</dbReference>
<accession>A0A2I0B3M8</accession>
<protein>
    <submittedName>
        <fullName evidence="2">F-box/kelch-repeat protein</fullName>
    </submittedName>
</protein>
<dbReference type="Pfam" id="PF00646">
    <property type="entry name" value="F-box"/>
    <property type="match status" value="1"/>
</dbReference>
<dbReference type="SMART" id="SM00612">
    <property type="entry name" value="Kelch"/>
    <property type="match status" value="2"/>
</dbReference>
<dbReference type="SUPFAM" id="SSF81383">
    <property type="entry name" value="F-box domain"/>
    <property type="match status" value="1"/>
</dbReference>
<dbReference type="InterPro" id="IPR015915">
    <property type="entry name" value="Kelch-typ_b-propeller"/>
</dbReference>
<dbReference type="OrthoDB" id="191037at2759"/>
<dbReference type="EMBL" id="KZ451917">
    <property type="protein sequence ID" value="PKA62397.1"/>
    <property type="molecule type" value="Genomic_DNA"/>
</dbReference>
<evidence type="ECO:0000313" key="2">
    <source>
        <dbReference type="EMBL" id="PKA62397.1"/>
    </source>
</evidence>
<keyword evidence="3" id="KW-1185">Reference proteome</keyword>
<organism evidence="2 3">
    <name type="scientific">Apostasia shenzhenica</name>
    <dbReference type="NCBI Taxonomy" id="1088818"/>
    <lineage>
        <taxon>Eukaryota</taxon>
        <taxon>Viridiplantae</taxon>
        <taxon>Streptophyta</taxon>
        <taxon>Embryophyta</taxon>
        <taxon>Tracheophyta</taxon>
        <taxon>Spermatophyta</taxon>
        <taxon>Magnoliopsida</taxon>
        <taxon>Liliopsida</taxon>
        <taxon>Asparagales</taxon>
        <taxon>Orchidaceae</taxon>
        <taxon>Apostasioideae</taxon>
        <taxon>Apostasia</taxon>
    </lineage>
</organism>
<dbReference type="InterPro" id="IPR044595">
    <property type="entry name" value="KMD1-4"/>
</dbReference>
<dbReference type="InterPro" id="IPR001810">
    <property type="entry name" value="F-box_dom"/>
</dbReference>
<name>A0A2I0B3M8_9ASPA</name>